<evidence type="ECO:0000313" key="3">
    <source>
        <dbReference type="Proteomes" id="UP000886842"/>
    </source>
</evidence>
<dbReference type="Proteomes" id="UP000886842">
    <property type="component" value="Unassembled WGS sequence"/>
</dbReference>
<sequence>MSDTAPTPEGLLPHHPLPERPGSGPSEDVTATVLDRAGDLDHTTERLQRTEQDLLAEYERNAALLATIGTGADQVTGRGSAADGAVVVETDAANRMTDLELDPRALRLGSIANLRRAILDAYEAAAEDAASQVTAAGLGGVDPEPLRGLLEAMPEVSGLLPDRVWDGLLAPTEATTDDDDDDSRWTKGDS</sequence>
<evidence type="ECO:0000256" key="1">
    <source>
        <dbReference type="SAM" id="MobiDB-lite"/>
    </source>
</evidence>
<feature type="region of interest" description="Disordered" evidence="1">
    <location>
        <begin position="170"/>
        <end position="190"/>
    </location>
</feature>
<name>A0A9D1GY78_9ACTN</name>
<feature type="compositionally biased region" description="Low complexity" evidence="1">
    <location>
        <begin position="1"/>
        <end position="14"/>
    </location>
</feature>
<dbReference type="SUPFAM" id="SSF82607">
    <property type="entry name" value="YbaB-like"/>
    <property type="match status" value="1"/>
</dbReference>
<organism evidence="2 3">
    <name type="scientific">Candidatus Avipropionibacterium avicola</name>
    <dbReference type="NCBI Taxonomy" id="2840701"/>
    <lineage>
        <taxon>Bacteria</taxon>
        <taxon>Bacillati</taxon>
        <taxon>Actinomycetota</taxon>
        <taxon>Actinomycetes</taxon>
        <taxon>Propionibacteriales</taxon>
        <taxon>Propionibacteriaceae</taxon>
        <taxon>Propionibacteriaceae incertae sedis</taxon>
        <taxon>Candidatus Avipropionibacterium</taxon>
    </lineage>
</organism>
<proteinExistence type="predicted"/>
<protein>
    <submittedName>
        <fullName evidence="2">YbaB/EbfC family nucleoid-associated protein</fullName>
    </submittedName>
</protein>
<dbReference type="EMBL" id="DVLP01000186">
    <property type="protein sequence ID" value="HIT75148.1"/>
    <property type="molecule type" value="Genomic_DNA"/>
</dbReference>
<dbReference type="AlphaFoldDB" id="A0A9D1GY78"/>
<dbReference type="InterPro" id="IPR004401">
    <property type="entry name" value="YbaB/EbfC"/>
</dbReference>
<dbReference type="Pfam" id="PF02575">
    <property type="entry name" value="YbaB_DNA_bd"/>
    <property type="match status" value="1"/>
</dbReference>
<evidence type="ECO:0000313" key="2">
    <source>
        <dbReference type="EMBL" id="HIT75148.1"/>
    </source>
</evidence>
<reference evidence="2" key="1">
    <citation type="submission" date="2020-10" db="EMBL/GenBank/DDBJ databases">
        <authorList>
            <person name="Gilroy R."/>
        </authorList>
    </citation>
    <scope>NUCLEOTIDE SEQUENCE</scope>
    <source>
        <strain evidence="2">ChiGjej1B1-24693</strain>
    </source>
</reference>
<dbReference type="Gene3D" id="3.30.1310.10">
    <property type="entry name" value="Nucleoid-associated protein YbaB-like domain"/>
    <property type="match status" value="1"/>
</dbReference>
<feature type="region of interest" description="Disordered" evidence="1">
    <location>
        <begin position="1"/>
        <end position="29"/>
    </location>
</feature>
<accession>A0A9D1GY78</accession>
<dbReference type="InterPro" id="IPR036894">
    <property type="entry name" value="YbaB-like_sf"/>
</dbReference>
<comment type="caution">
    <text evidence="2">The sequence shown here is derived from an EMBL/GenBank/DDBJ whole genome shotgun (WGS) entry which is preliminary data.</text>
</comment>
<reference evidence="2" key="2">
    <citation type="journal article" date="2021" name="PeerJ">
        <title>Extensive microbial diversity within the chicken gut microbiome revealed by metagenomics and culture.</title>
        <authorList>
            <person name="Gilroy R."/>
            <person name="Ravi A."/>
            <person name="Getino M."/>
            <person name="Pursley I."/>
            <person name="Horton D.L."/>
            <person name="Alikhan N.F."/>
            <person name="Baker D."/>
            <person name="Gharbi K."/>
            <person name="Hall N."/>
            <person name="Watson M."/>
            <person name="Adriaenssens E.M."/>
            <person name="Foster-Nyarko E."/>
            <person name="Jarju S."/>
            <person name="Secka A."/>
            <person name="Antonio M."/>
            <person name="Oren A."/>
            <person name="Chaudhuri R.R."/>
            <person name="La Ragione R."/>
            <person name="Hildebrand F."/>
            <person name="Pallen M.J."/>
        </authorList>
    </citation>
    <scope>NUCLEOTIDE SEQUENCE</scope>
    <source>
        <strain evidence="2">ChiGjej1B1-24693</strain>
    </source>
</reference>
<dbReference type="GO" id="GO:0003677">
    <property type="term" value="F:DNA binding"/>
    <property type="evidence" value="ECO:0007669"/>
    <property type="project" value="InterPro"/>
</dbReference>
<gene>
    <name evidence="2" type="ORF">IAA98_06160</name>
</gene>